<dbReference type="PANTHER" id="PTHR42693:SF53">
    <property type="entry name" value="ENDO-4-O-SULFATASE"/>
    <property type="match status" value="1"/>
</dbReference>
<dbReference type="SUPFAM" id="SSF53649">
    <property type="entry name" value="Alkaline phosphatase-like"/>
    <property type="match status" value="1"/>
</dbReference>
<gene>
    <name evidence="7" type="primary">atsA_40</name>
    <name evidence="7" type="ORF">Pan189_43400</name>
</gene>
<evidence type="ECO:0000256" key="3">
    <source>
        <dbReference type="ARBA" id="ARBA00022801"/>
    </source>
</evidence>
<dbReference type="PROSITE" id="PS00523">
    <property type="entry name" value="SULFATASE_1"/>
    <property type="match status" value="1"/>
</dbReference>
<evidence type="ECO:0000256" key="5">
    <source>
        <dbReference type="SAM" id="SignalP"/>
    </source>
</evidence>
<dbReference type="EMBL" id="CP036268">
    <property type="protein sequence ID" value="QDT39928.1"/>
    <property type="molecule type" value="Genomic_DNA"/>
</dbReference>
<dbReference type="RefSeq" id="WP_145366034.1">
    <property type="nucleotide sequence ID" value="NZ_CP036268.1"/>
</dbReference>
<dbReference type="Proteomes" id="UP000317318">
    <property type="component" value="Chromosome"/>
</dbReference>
<dbReference type="KEGG" id="svp:Pan189_43400"/>
<dbReference type="OrthoDB" id="9783154at2"/>
<evidence type="ECO:0000256" key="1">
    <source>
        <dbReference type="ARBA" id="ARBA00008779"/>
    </source>
</evidence>
<feature type="chain" id="PRO_5022014359" evidence="5">
    <location>
        <begin position="27"/>
        <end position="488"/>
    </location>
</feature>
<dbReference type="CDD" id="cd16145">
    <property type="entry name" value="ARS_like"/>
    <property type="match status" value="1"/>
</dbReference>
<name>A0A517R7R4_9PLAN</name>
<keyword evidence="4" id="KW-0106">Calcium</keyword>
<dbReference type="GO" id="GO:0004065">
    <property type="term" value="F:arylsulfatase activity"/>
    <property type="evidence" value="ECO:0007669"/>
    <property type="project" value="UniProtKB-EC"/>
</dbReference>
<accession>A0A517R7R4</accession>
<keyword evidence="2" id="KW-0479">Metal-binding</keyword>
<keyword evidence="5" id="KW-0732">Signal</keyword>
<dbReference type="EC" id="3.1.6.1" evidence="7"/>
<dbReference type="GO" id="GO:0046872">
    <property type="term" value="F:metal ion binding"/>
    <property type="evidence" value="ECO:0007669"/>
    <property type="project" value="UniProtKB-KW"/>
</dbReference>
<dbReference type="InterPro" id="IPR000917">
    <property type="entry name" value="Sulfatase_N"/>
</dbReference>
<protein>
    <submittedName>
        <fullName evidence="7">Arylsulfatase</fullName>
        <ecNumber evidence="7">3.1.6.1</ecNumber>
    </submittedName>
</protein>
<keyword evidence="8" id="KW-1185">Reference proteome</keyword>
<organism evidence="7 8">
    <name type="scientific">Stratiformator vulcanicus</name>
    <dbReference type="NCBI Taxonomy" id="2527980"/>
    <lineage>
        <taxon>Bacteria</taxon>
        <taxon>Pseudomonadati</taxon>
        <taxon>Planctomycetota</taxon>
        <taxon>Planctomycetia</taxon>
        <taxon>Planctomycetales</taxon>
        <taxon>Planctomycetaceae</taxon>
        <taxon>Stratiformator</taxon>
    </lineage>
</organism>
<sequence length="488" mass="53852" precursor="true">MPSFGVCVRRITLCLAVAAFALPASAADRPPNVIFMMADDLGYGDLGCYGNEKIRTPHLDRMAGRGMRFTDHYTGFPVCAPSRCSLMTGYHAGHCYIRGNSKAPGRPSNYREEIYAGERPIPDETVTLAELFQDADYATAAIGKWGLGYVDSEGDPLAQGFDLYFGFVSQTHAHNHYPTFLRQNDETIRYQGNRRGLSDEVHSQDEFIRVAKGFITGNSNRPFFLYLPFTIPHVGIQVPEETLAEYAGEFKEEPYKKSRHYANHPQARAAYAAMITHMDRGIGELVSLVDKLGLTGDTIFIFTSDNGPAVERLAGTDSTFFNSSGGLRGRKRSLYEGGIREPLIVQWSGKVPAGTVSDLPTYFPDWMPTLVGLTGIGDGAMPADIDGIDFAPTLLGRPEDQVPHEFLYWEFTEGGHKQAVRRGKWKAIRPNTAKSLRTELYDLEDDPGETSDVAASHPAVVAELEAIMAREHTPSELFPLNGIDTPVK</sequence>
<keyword evidence="3 7" id="KW-0378">Hydrolase</keyword>
<dbReference type="Gene3D" id="3.30.1120.10">
    <property type="match status" value="1"/>
</dbReference>
<dbReference type="AlphaFoldDB" id="A0A517R7R4"/>
<comment type="similarity">
    <text evidence="1">Belongs to the sulfatase family.</text>
</comment>
<reference evidence="7 8" key="1">
    <citation type="submission" date="2019-02" db="EMBL/GenBank/DDBJ databases">
        <title>Deep-cultivation of Planctomycetes and their phenomic and genomic characterization uncovers novel biology.</title>
        <authorList>
            <person name="Wiegand S."/>
            <person name="Jogler M."/>
            <person name="Boedeker C."/>
            <person name="Pinto D."/>
            <person name="Vollmers J."/>
            <person name="Rivas-Marin E."/>
            <person name="Kohn T."/>
            <person name="Peeters S.H."/>
            <person name="Heuer A."/>
            <person name="Rast P."/>
            <person name="Oberbeckmann S."/>
            <person name="Bunk B."/>
            <person name="Jeske O."/>
            <person name="Meyerdierks A."/>
            <person name="Storesund J.E."/>
            <person name="Kallscheuer N."/>
            <person name="Luecker S."/>
            <person name="Lage O.M."/>
            <person name="Pohl T."/>
            <person name="Merkel B.J."/>
            <person name="Hornburger P."/>
            <person name="Mueller R.-W."/>
            <person name="Bruemmer F."/>
            <person name="Labrenz M."/>
            <person name="Spormann A.M."/>
            <person name="Op den Camp H."/>
            <person name="Overmann J."/>
            <person name="Amann R."/>
            <person name="Jetten M.S.M."/>
            <person name="Mascher T."/>
            <person name="Medema M.H."/>
            <person name="Devos D.P."/>
            <person name="Kaster A.-K."/>
            <person name="Ovreas L."/>
            <person name="Rohde M."/>
            <person name="Galperin M.Y."/>
            <person name="Jogler C."/>
        </authorList>
    </citation>
    <scope>NUCLEOTIDE SEQUENCE [LARGE SCALE GENOMIC DNA]</scope>
    <source>
        <strain evidence="7 8">Pan189</strain>
    </source>
</reference>
<evidence type="ECO:0000256" key="2">
    <source>
        <dbReference type="ARBA" id="ARBA00022723"/>
    </source>
</evidence>
<dbReference type="Gene3D" id="3.40.720.10">
    <property type="entry name" value="Alkaline Phosphatase, subunit A"/>
    <property type="match status" value="1"/>
</dbReference>
<dbReference type="InterPro" id="IPR024607">
    <property type="entry name" value="Sulfatase_CS"/>
</dbReference>
<feature type="signal peptide" evidence="5">
    <location>
        <begin position="1"/>
        <end position="26"/>
    </location>
</feature>
<dbReference type="Pfam" id="PF00884">
    <property type="entry name" value="Sulfatase"/>
    <property type="match status" value="1"/>
</dbReference>
<feature type="domain" description="Sulfatase N-terminal" evidence="6">
    <location>
        <begin position="31"/>
        <end position="376"/>
    </location>
</feature>
<dbReference type="InterPro" id="IPR050738">
    <property type="entry name" value="Sulfatase"/>
</dbReference>
<evidence type="ECO:0000313" key="7">
    <source>
        <dbReference type="EMBL" id="QDT39928.1"/>
    </source>
</evidence>
<proteinExistence type="inferred from homology"/>
<dbReference type="InterPro" id="IPR017850">
    <property type="entry name" value="Alkaline_phosphatase_core_sf"/>
</dbReference>
<evidence type="ECO:0000256" key="4">
    <source>
        <dbReference type="ARBA" id="ARBA00022837"/>
    </source>
</evidence>
<dbReference type="PANTHER" id="PTHR42693">
    <property type="entry name" value="ARYLSULFATASE FAMILY MEMBER"/>
    <property type="match status" value="1"/>
</dbReference>
<evidence type="ECO:0000259" key="6">
    <source>
        <dbReference type="Pfam" id="PF00884"/>
    </source>
</evidence>
<evidence type="ECO:0000313" key="8">
    <source>
        <dbReference type="Proteomes" id="UP000317318"/>
    </source>
</evidence>